<feature type="transmembrane region" description="Helical" evidence="8">
    <location>
        <begin position="362"/>
        <end position="383"/>
    </location>
</feature>
<feature type="transmembrane region" description="Helical" evidence="8">
    <location>
        <begin position="273"/>
        <end position="294"/>
    </location>
</feature>
<sequence>MKSKLIIINSCVILVLGLFSIDLYNPALPVIKSTLGITDSQAQSLVVYYLFGFAASQLFYGPLSDKHGRVPVILFSLLFAAIGNYLTSMAGSFHTLSFFRLLTGIGAGGCPVISRAILSDTFRDKTELSKSLAVFSMASQISPAFAPVIGGYITQYLPWKFNFIALAIMMLAGTLFVKMTLPETSPMESSGRGRIAGFRILLSDTNFVVYSVVSAVLFAITIGYFTASPFIFQTQFGLSSSQNGYLFMVYSAGIVVGSLLTKKWLSRSNPEKILKISLPFLLAFTAVAPISIYFMQVLSIIFIIIYSFTVGLGCGLSAPLLLGISLHRHPKLSGTGSALQGSLKMAGAAIVLWFFACGHTTTAIGLMLGLFLLALICFVLIAFTQYRMPKKEK</sequence>
<evidence type="ECO:0000256" key="5">
    <source>
        <dbReference type="ARBA" id="ARBA00022692"/>
    </source>
</evidence>
<dbReference type="Gene3D" id="1.20.1720.10">
    <property type="entry name" value="Multidrug resistance protein D"/>
    <property type="match status" value="1"/>
</dbReference>
<evidence type="ECO:0000256" key="4">
    <source>
        <dbReference type="ARBA" id="ARBA00022475"/>
    </source>
</evidence>
<dbReference type="PANTHER" id="PTHR23502">
    <property type="entry name" value="MAJOR FACILITATOR SUPERFAMILY"/>
    <property type="match status" value="1"/>
</dbReference>
<dbReference type="PANTHER" id="PTHR23502:SF132">
    <property type="entry name" value="POLYAMINE TRANSPORTER 2-RELATED"/>
    <property type="match status" value="1"/>
</dbReference>
<evidence type="ECO:0000256" key="7">
    <source>
        <dbReference type="ARBA" id="ARBA00023136"/>
    </source>
</evidence>
<feature type="domain" description="Major facilitator superfamily (MFS) profile" evidence="9">
    <location>
        <begin position="6"/>
        <end position="392"/>
    </location>
</feature>
<proteinExistence type="inferred from homology"/>
<feature type="transmembrane region" description="Helical" evidence="8">
    <location>
        <begin position="70"/>
        <end position="86"/>
    </location>
</feature>
<protein>
    <recommendedName>
        <fullName evidence="8">Bcr/CflA family efflux transporter</fullName>
    </recommendedName>
</protein>
<dbReference type="RefSeq" id="WP_319929713.1">
    <property type="nucleotide sequence ID" value="NZ_VCDN01000026.1"/>
</dbReference>
<keyword evidence="8" id="KW-0997">Cell inner membrane</keyword>
<name>A0ABU4S901_9GAMM</name>
<evidence type="ECO:0000256" key="1">
    <source>
        <dbReference type="ARBA" id="ARBA00004651"/>
    </source>
</evidence>
<dbReference type="InterPro" id="IPR036259">
    <property type="entry name" value="MFS_trans_sf"/>
</dbReference>
<comment type="caution">
    <text evidence="10">The sequence shown here is derived from an EMBL/GenBank/DDBJ whole genome shotgun (WGS) entry which is preliminary data.</text>
</comment>
<evidence type="ECO:0000256" key="8">
    <source>
        <dbReference type="RuleBase" id="RU365088"/>
    </source>
</evidence>
<comment type="subcellular location">
    <subcellularLocation>
        <location evidence="8">Cell inner membrane</location>
        <topology evidence="8">Multi-pass membrane protein</topology>
    </subcellularLocation>
    <subcellularLocation>
        <location evidence="1">Cell membrane</location>
        <topology evidence="1">Multi-pass membrane protein</topology>
    </subcellularLocation>
</comment>
<dbReference type="NCBIfam" id="TIGR00710">
    <property type="entry name" value="efflux_Bcr_CflA"/>
    <property type="match status" value="1"/>
</dbReference>
<keyword evidence="7 8" id="KW-0472">Membrane</keyword>
<feature type="transmembrane region" description="Helical" evidence="8">
    <location>
        <begin position="98"/>
        <end position="118"/>
    </location>
</feature>
<feature type="transmembrane region" description="Helical" evidence="8">
    <location>
        <begin position="159"/>
        <end position="177"/>
    </location>
</feature>
<keyword evidence="11" id="KW-1185">Reference proteome</keyword>
<keyword evidence="4" id="KW-1003">Cell membrane</keyword>
<evidence type="ECO:0000256" key="2">
    <source>
        <dbReference type="ARBA" id="ARBA00006236"/>
    </source>
</evidence>
<evidence type="ECO:0000313" key="11">
    <source>
        <dbReference type="Proteomes" id="UP001271890"/>
    </source>
</evidence>
<dbReference type="InterPro" id="IPR020846">
    <property type="entry name" value="MFS_dom"/>
</dbReference>
<evidence type="ECO:0000256" key="3">
    <source>
        <dbReference type="ARBA" id="ARBA00022448"/>
    </source>
</evidence>
<dbReference type="EMBL" id="VCDN01000026">
    <property type="protein sequence ID" value="MDX7987278.1"/>
    <property type="molecule type" value="Genomic_DNA"/>
</dbReference>
<dbReference type="InterPro" id="IPR004812">
    <property type="entry name" value="Efflux_drug-R_Bcr/CmlA"/>
</dbReference>
<gene>
    <name evidence="10" type="ORF">FE392_08030</name>
</gene>
<reference evidence="11" key="1">
    <citation type="journal article" date="2024" name="Toxins">
        <title>Genome Sequence Analysis of Native Xenorhabdus Strains Isolated from Entomopathogenic Nematodes in Argentina.</title>
        <authorList>
            <person name="Palma L."/>
            <person name="Frizzo L."/>
            <person name="Kaiser S."/>
            <person name="Berry C."/>
            <person name="Caballero P."/>
            <person name="Bode H.B."/>
            <person name="Del Valle E.E."/>
        </authorList>
    </citation>
    <scope>NUCLEOTIDE SEQUENCE [LARGE SCALE GENOMIC DNA]</scope>
    <source>
        <strain evidence="11">12</strain>
    </source>
</reference>
<feature type="transmembrane region" description="Helical" evidence="8">
    <location>
        <begin position="300"/>
        <end position="326"/>
    </location>
</feature>
<evidence type="ECO:0000259" key="9">
    <source>
        <dbReference type="PROSITE" id="PS50850"/>
    </source>
</evidence>
<dbReference type="InterPro" id="IPR011701">
    <property type="entry name" value="MFS"/>
</dbReference>
<feature type="transmembrane region" description="Helical" evidence="8">
    <location>
        <begin position="244"/>
        <end position="261"/>
    </location>
</feature>
<feature type="transmembrane region" description="Helical" evidence="8">
    <location>
        <begin position="45"/>
        <end position="63"/>
    </location>
</feature>
<feature type="transmembrane region" description="Helical" evidence="8">
    <location>
        <begin position="338"/>
        <end position="356"/>
    </location>
</feature>
<dbReference type="PROSITE" id="PS50850">
    <property type="entry name" value="MFS"/>
    <property type="match status" value="1"/>
</dbReference>
<accession>A0ABU4S901</accession>
<keyword evidence="5 8" id="KW-0812">Transmembrane</keyword>
<keyword evidence="6 8" id="KW-1133">Transmembrane helix</keyword>
<dbReference type="Proteomes" id="UP001271890">
    <property type="component" value="Unassembled WGS sequence"/>
</dbReference>
<keyword evidence="3 8" id="KW-0813">Transport</keyword>
<comment type="similarity">
    <text evidence="2 8">Belongs to the major facilitator superfamily. Bcr/CmlA family.</text>
</comment>
<evidence type="ECO:0000313" key="10">
    <source>
        <dbReference type="EMBL" id="MDX7987278.1"/>
    </source>
</evidence>
<feature type="transmembrane region" description="Helical" evidence="8">
    <location>
        <begin position="130"/>
        <end position="153"/>
    </location>
</feature>
<organism evidence="10 11">
    <name type="scientific">Xenorhabdus santafensis</name>
    <dbReference type="NCBI Taxonomy" id="2582833"/>
    <lineage>
        <taxon>Bacteria</taxon>
        <taxon>Pseudomonadati</taxon>
        <taxon>Pseudomonadota</taxon>
        <taxon>Gammaproteobacteria</taxon>
        <taxon>Enterobacterales</taxon>
        <taxon>Morganellaceae</taxon>
        <taxon>Xenorhabdus</taxon>
    </lineage>
</organism>
<feature type="transmembrane region" description="Helical" evidence="8">
    <location>
        <begin position="7"/>
        <end position="25"/>
    </location>
</feature>
<dbReference type="Pfam" id="PF07690">
    <property type="entry name" value="MFS_1"/>
    <property type="match status" value="1"/>
</dbReference>
<dbReference type="SUPFAM" id="SSF103473">
    <property type="entry name" value="MFS general substrate transporter"/>
    <property type="match status" value="1"/>
</dbReference>
<evidence type="ECO:0000256" key="6">
    <source>
        <dbReference type="ARBA" id="ARBA00022989"/>
    </source>
</evidence>
<feature type="transmembrane region" description="Helical" evidence="8">
    <location>
        <begin position="207"/>
        <end position="232"/>
    </location>
</feature>